<dbReference type="VEuPathDB" id="VectorBase:HLOH_052792"/>
<evidence type="ECO:0000313" key="1">
    <source>
        <dbReference type="EMBL" id="KAH9364995.1"/>
    </source>
</evidence>
<dbReference type="AlphaFoldDB" id="A0A9J6FQE2"/>
<gene>
    <name evidence="1" type="ORF">HPB48_018486</name>
</gene>
<organism evidence="1 2">
    <name type="scientific">Haemaphysalis longicornis</name>
    <name type="common">Bush tick</name>
    <dbReference type="NCBI Taxonomy" id="44386"/>
    <lineage>
        <taxon>Eukaryota</taxon>
        <taxon>Metazoa</taxon>
        <taxon>Ecdysozoa</taxon>
        <taxon>Arthropoda</taxon>
        <taxon>Chelicerata</taxon>
        <taxon>Arachnida</taxon>
        <taxon>Acari</taxon>
        <taxon>Parasitiformes</taxon>
        <taxon>Ixodida</taxon>
        <taxon>Ixodoidea</taxon>
        <taxon>Ixodidae</taxon>
        <taxon>Haemaphysalinae</taxon>
        <taxon>Haemaphysalis</taxon>
    </lineage>
</organism>
<proteinExistence type="predicted"/>
<dbReference type="Proteomes" id="UP000821853">
    <property type="component" value="Unassembled WGS sequence"/>
</dbReference>
<sequence length="98" mass="10952">MVNRIVEAYRYEGGIRDAPRGHPARVTPEDEDRSIVAAAVANAFIYSRKIREALAVYASDSRVCRRLRSVGLHSAIAAQKQLLSASNKEARLWFTISH</sequence>
<dbReference type="EMBL" id="JABSTR010000003">
    <property type="protein sequence ID" value="KAH9364995.1"/>
    <property type="molecule type" value="Genomic_DNA"/>
</dbReference>
<comment type="caution">
    <text evidence="1">The sequence shown here is derived from an EMBL/GenBank/DDBJ whole genome shotgun (WGS) entry which is preliminary data.</text>
</comment>
<keyword evidence="2" id="KW-1185">Reference proteome</keyword>
<reference evidence="1 2" key="1">
    <citation type="journal article" date="2020" name="Cell">
        <title>Large-Scale Comparative Analyses of Tick Genomes Elucidate Their Genetic Diversity and Vector Capacities.</title>
        <authorList>
            <consortium name="Tick Genome and Microbiome Consortium (TIGMIC)"/>
            <person name="Jia N."/>
            <person name="Wang J."/>
            <person name="Shi W."/>
            <person name="Du L."/>
            <person name="Sun Y."/>
            <person name="Zhan W."/>
            <person name="Jiang J.F."/>
            <person name="Wang Q."/>
            <person name="Zhang B."/>
            <person name="Ji P."/>
            <person name="Bell-Sakyi L."/>
            <person name="Cui X.M."/>
            <person name="Yuan T.T."/>
            <person name="Jiang B.G."/>
            <person name="Yang W.F."/>
            <person name="Lam T.T."/>
            <person name="Chang Q.C."/>
            <person name="Ding S.J."/>
            <person name="Wang X.J."/>
            <person name="Zhu J.G."/>
            <person name="Ruan X.D."/>
            <person name="Zhao L."/>
            <person name="Wei J.T."/>
            <person name="Ye R.Z."/>
            <person name="Que T.C."/>
            <person name="Du C.H."/>
            <person name="Zhou Y.H."/>
            <person name="Cheng J.X."/>
            <person name="Dai P.F."/>
            <person name="Guo W.B."/>
            <person name="Han X.H."/>
            <person name="Huang E.J."/>
            <person name="Li L.F."/>
            <person name="Wei W."/>
            <person name="Gao Y.C."/>
            <person name="Liu J.Z."/>
            <person name="Shao H.Z."/>
            <person name="Wang X."/>
            <person name="Wang C.C."/>
            <person name="Yang T.C."/>
            <person name="Huo Q.B."/>
            <person name="Li W."/>
            <person name="Chen H.Y."/>
            <person name="Chen S.E."/>
            <person name="Zhou L.G."/>
            <person name="Ni X.B."/>
            <person name="Tian J.H."/>
            <person name="Sheng Y."/>
            <person name="Liu T."/>
            <person name="Pan Y.S."/>
            <person name="Xia L.Y."/>
            <person name="Li J."/>
            <person name="Zhao F."/>
            <person name="Cao W.C."/>
        </authorList>
    </citation>
    <scope>NUCLEOTIDE SEQUENCE [LARGE SCALE GENOMIC DNA]</scope>
    <source>
        <strain evidence="1">HaeL-2018</strain>
    </source>
</reference>
<accession>A0A9J6FQE2</accession>
<protein>
    <submittedName>
        <fullName evidence="1">Uncharacterized protein</fullName>
    </submittedName>
</protein>
<name>A0A9J6FQE2_HAELO</name>
<dbReference type="OrthoDB" id="6503215at2759"/>
<evidence type="ECO:0000313" key="2">
    <source>
        <dbReference type="Proteomes" id="UP000821853"/>
    </source>
</evidence>